<feature type="region of interest" description="Disordered" evidence="2">
    <location>
        <begin position="81"/>
        <end position="125"/>
    </location>
</feature>
<dbReference type="KEGG" id="pco:PHACADRAFT_261307"/>
<dbReference type="EMBL" id="JH930475">
    <property type="protein sequence ID" value="EKM52711.1"/>
    <property type="molecule type" value="Genomic_DNA"/>
</dbReference>
<evidence type="ECO:0000313" key="4">
    <source>
        <dbReference type="Proteomes" id="UP000008370"/>
    </source>
</evidence>
<feature type="compositionally biased region" description="Basic and acidic residues" evidence="2">
    <location>
        <begin position="863"/>
        <end position="873"/>
    </location>
</feature>
<dbReference type="InParanoid" id="K5US34"/>
<accession>K5US34</accession>
<feature type="compositionally biased region" description="Pro residues" evidence="2">
    <location>
        <begin position="25"/>
        <end position="34"/>
    </location>
</feature>
<dbReference type="OrthoDB" id="2593174at2759"/>
<dbReference type="AlphaFoldDB" id="K5US34"/>
<reference evidence="3 4" key="1">
    <citation type="journal article" date="2012" name="BMC Genomics">
        <title>Comparative genomics of the white-rot fungi, Phanerochaete carnosa and P. chrysosporium, to elucidate the genetic basis of the distinct wood types they colonize.</title>
        <authorList>
            <person name="Suzuki H."/>
            <person name="MacDonald J."/>
            <person name="Syed K."/>
            <person name="Salamov A."/>
            <person name="Hori C."/>
            <person name="Aerts A."/>
            <person name="Henrissat B."/>
            <person name="Wiebenga A."/>
            <person name="vanKuyk P.A."/>
            <person name="Barry K."/>
            <person name="Lindquist E."/>
            <person name="LaButti K."/>
            <person name="Lapidus A."/>
            <person name="Lucas S."/>
            <person name="Coutinho P."/>
            <person name="Gong Y."/>
            <person name="Samejima M."/>
            <person name="Mahadevan R."/>
            <person name="Abou-Zaid M."/>
            <person name="de Vries R.P."/>
            <person name="Igarashi K."/>
            <person name="Yadav J.S."/>
            <person name="Grigoriev I.V."/>
            <person name="Master E.R."/>
        </authorList>
    </citation>
    <scope>NUCLEOTIDE SEQUENCE [LARGE SCALE GENOMIC DNA]</scope>
    <source>
        <strain evidence="3 4">HHB-10118-sp</strain>
    </source>
</reference>
<feature type="compositionally biased region" description="Low complexity" evidence="2">
    <location>
        <begin position="757"/>
        <end position="767"/>
    </location>
</feature>
<dbReference type="RefSeq" id="XP_007399051.1">
    <property type="nucleotide sequence ID" value="XM_007398989.1"/>
</dbReference>
<evidence type="ECO:0000256" key="2">
    <source>
        <dbReference type="SAM" id="MobiDB-lite"/>
    </source>
</evidence>
<proteinExistence type="predicted"/>
<organism evidence="3 4">
    <name type="scientific">Phanerochaete carnosa (strain HHB-10118-sp)</name>
    <name type="common">White-rot fungus</name>
    <name type="synonym">Peniophora carnosa</name>
    <dbReference type="NCBI Taxonomy" id="650164"/>
    <lineage>
        <taxon>Eukaryota</taxon>
        <taxon>Fungi</taxon>
        <taxon>Dikarya</taxon>
        <taxon>Basidiomycota</taxon>
        <taxon>Agaricomycotina</taxon>
        <taxon>Agaricomycetes</taxon>
        <taxon>Polyporales</taxon>
        <taxon>Phanerochaetaceae</taxon>
        <taxon>Phanerochaete</taxon>
    </lineage>
</organism>
<dbReference type="Proteomes" id="UP000008370">
    <property type="component" value="Unassembled WGS sequence"/>
</dbReference>
<name>K5US34_PHACS</name>
<feature type="coiled-coil region" evidence="1">
    <location>
        <begin position="441"/>
        <end position="615"/>
    </location>
</feature>
<dbReference type="GeneID" id="18917955"/>
<feature type="coiled-coil region" evidence="1">
    <location>
        <begin position="641"/>
        <end position="724"/>
    </location>
</feature>
<gene>
    <name evidence="3" type="ORF">PHACADRAFT_261307</name>
</gene>
<feature type="coiled-coil region" evidence="1">
    <location>
        <begin position="287"/>
        <end position="377"/>
    </location>
</feature>
<protein>
    <submittedName>
        <fullName evidence="3">Uncharacterized protein</fullName>
    </submittedName>
</protein>
<evidence type="ECO:0000313" key="3">
    <source>
        <dbReference type="EMBL" id="EKM52711.1"/>
    </source>
</evidence>
<feature type="region of interest" description="Disordered" evidence="2">
    <location>
        <begin position="726"/>
        <end position="887"/>
    </location>
</feature>
<dbReference type="HOGENOM" id="CLU_004950_0_0_1"/>
<dbReference type="STRING" id="650164.K5US34"/>
<feature type="region of interest" description="Disordered" evidence="2">
    <location>
        <begin position="1"/>
        <end position="46"/>
    </location>
</feature>
<keyword evidence="4" id="KW-1185">Reference proteome</keyword>
<sequence length="887" mass="99807">MEDSRFNRLQKSAAPRPTVQQVFTAPPPTPPPLPKDSNPITPGLASIIAPVSPPDVGNIFGASAFELPAIPTDLGAPLLDSAVEISDTDDQRSMSAESVEKEQENNTLSASPTLKLGNPTPDRSHSFSFGQTVFRSAVEAAAETSPVKPSPTQRNRAFSDTIFTTLAHSPVITVAEPKPPEASINDNSKAVVAHQSNMKERDPFAANASTYYTPGTMLPPSPPQSTHTRTASREEDLIWSLRTQLAVQSELCAQYQVDLSAKDELVEILNSRLGESEKELERRKNIVRNWRKRVTELEKCVKMLEEEVDRSREVSADRSVMDEASSEALRMLHCRINDLERENQEADQRERDLQSQLKSANARLAKAQDELQTRDESDRELQAGINAAKEEMEQMGRFDIQTLEVRERLQSMKSAWEVERTALVATNDALRNDQLTLQSRLTGLREEVVRKEEELAVLKAELEAQWRHTEQNTDDVERLRKERDALAREADELRGKLTSLDAHRDEHENRRRQLERELEEAWVARDELGRERQELEKQLRAEQNHTEELTRALQEREDRVSHLEQERKYAYDSMSRLQENLRQRDAELAQYNERIREAEAEAEELRDGLTRQKREHARIVDGQSRKISEVVAREVEARHTLERLVREKAEDDGAADSLKERVTALQNEVDKLRKQVHVLQQESADKEVKLAQAVKQRAQDKEDMQGLNIALDSKQQELELLKRRMGTRASISQSTATKPAARRESSIFTTPSVVRPSSAMSDASSSAKEPATVTKSNLTRRPPSMIINAATKRMESVNAPTARPRSSLSPPSSATTSRPPSSYVSRSNLAAPLAPTHRRMSSSLEPLRKKPVSGNESGTASASEKENIKDRTPVAKTSRRQSVVFPS</sequence>
<evidence type="ECO:0000256" key="1">
    <source>
        <dbReference type="SAM" id="Coils"/>
    </source>
</evidence>
<feature type="compositionally biased region" description="Low complexity" evidence="2">
    <location>
        <begin position="799"/>
        <end position="822"/>
    </location>
</feature>
<keyword evidence="1" id="KW-0175">Coiled coil</keyword>